<evidence type="ECO:0000313" key="1">
    <source>
        <dbReference type="EMBL" id="PAV26550.1"/>
    </source>
</evidence>
<evidence type="ECO:0000313" key="2">
    <source>
        <dbReference type="Proteomes" id="UP000218332"/>
    </source>
</evidence>
<sequence length="72" mass="8372">MKRISSNKEVNKLVHRLRREGWVYQSGKKHGKAELPGIGKVIIPKSPSDRKALLNLTRDIRHLEQQRCWTNA</sequence>
<proteinExistence type="predicted"/>
<keyword evidence="2" id="KW-1185">Reference proteome</keyword>
<accession>A0A2A2I5Z8</accession>
<comment type="caution">
    <text evidence="1">The sequence shown here is derived from an EMBL/GenBank/DDBJ whole genome shotgun (WGS) entry which is preliminary data.</text>
</comment>
<dbReference type="Proteomes" id="UP000218332">
    <property type="component" value="Unassembled WGS sequence"/>
</dbReference>
<gene>
    <name evidence="1" type="ORF">CF392_04905</name>
</gene>
<reference evidence="1 2" key="1">
    <citation type="submission" date="2017-07" db="EMBL/GenBank/DDBJ databases">
        <title>Tamlnaduibacter salinus (Mi-7) genome sequencing.</title>
        <authorList>
            <person name="Verma A."/>
            <person name="Krishnamurthi S."/>
        </authorList>
    </citation>
    <scope>NUCLEOTIDE SEQUENCE [LARGE SCALE GENOMIC DNA]</scope>
    <source>
        <strain evidence="1 2">Mi-7</strain>
    </source>
</reference>
<dbReference type="GO" id="GO:0016740">
    <property type="term" value="F:transferase activity"/>
    <property type="evidence" value="ECO:0007669"/>
    <property type="project" value="UniProtKB-KW"/>
</dbReference>
<protein>
    <submittedName>
        <fullName evidence="1">Phosphoribosylglycinamide formyltransferase</fullName>
    </submittedName>
</protein>
<dbReference type="AlphaFoldDB" id="A0A2A2I5Z8"/>
<name>A0A2A2I5Z8_9GAMM</name>
<dbReference type="EMBL" id="NMPM01000020">
    <property type="protein sequence ID" value="PAV26550.1"/>
    <property type="molecule type" value="Genomic_DNA"/>
</dbReference>
<keyword evidence="1" id="KW-0808">Transferase</keyword>
<dbReference type="RefSeq" id="WP_095610353.1">
    <property type="nucleotide sequence ID" value="NZ_NMPM01000020.1"/>
</dbReference>
<organism evidence="1 2">
    <name type="scientific">Tamilnaduibacter salinus</name>
    <dbReference type="NCBI Taxonomy" id="1484056"/>
    <lineage>
        <taxon>Bacteria</taxon>
        <taxon>Pseudomonadati</taxon>
        <taxon>Pseudomonadota</taxon>
        <taxon>Gammaproteobacteria</taxon>
        <taxon>Pseudomonadales</taxon>
        <taxon>Marinobacteraceae</taxon>
        <taxon>Tamilnaduibacter</taxon>
    </lineage>
</organism>